<comment type="caution">
    <text evidence="1">The sequence shown here is derived from an EMBL/GenBank/DDBJ whole genome shotgun (WGS) entry which is preliminary data.</text>
</comment>
<accession>A0A5C6CQS6</accession>
<dbReference type="EMBL" id="SJPS01000004">
    <property type="protein sequence ID" value="TWU25811.1"/>
    <property type="molecule type" value="Genomic_DNA"/>
</dbReference>
<sequence>MLGALAPLGDVLHADLVWLEFNDRASQSFPGSGGPLWTGVVDTVTNKLRIDTWREQPLHGTEFWTPAQLPTTPMVWDAIGANGLPFDVPDNFGLNGVVDFGNDAPANLANDFAFVSPVSMQDMPWYAFDLVNEEVDRTQELQFTFTTIFFPGWGGDAYLNQQGEKIFRVVKPTSTSGDAFDYRMIPVLPISATNISSPTAATITVTLRDSTPNPVIYAIPEPAAYLSLALVGAACGAASWWKKRAAHR</sequence>
<evidence type="ECO:0000313" key="2">
    <source>
        <dbReference type="Proteomes" id="UP000318437"/>
    </source>
</evidence>
<reference evidence="1 2" key="1">
    <citation type="submission" date="2019-02" db="EMBL/GenBank/DDBJ databases">
        <title>Deep-cultivation of Planctomycetes and their phenomic and genomic characterization uncovers novel biology.</title>
        <authorList>
            <person name="Wiegand S."/>
            <person name="Jogler M."/>
            <person name="Boedeker C."/>
            <person name="Pinto D."/>
            <person name="Vollmers J."/>
            <person name="Rivas-Marin E."/>
            <person name="Kohn T."/>
            <person name="Peeters S.H."/>
            <person name="Heuer A."/>
            <person name="Rast P."/>
            <person name="Oberbeckmann S."/>
            <person name="Bunk B."/>
            <person name="Jeske O."/>
            <person name="Meyerdierks A."/>
            <person name="Storesund J.E."/>
            <person name="Kallscheuer N."/>
            <person name="Luecker S."/>
            <person name="Lage O.M."/>
            <person name="Pohl T."/>
            <person name="Merkel B.J."/>
            <person name="Hornburger P."/>
            <person name="Mueller R.-W."/>
            <person name="Bruemmer F."/>
            <person name="Labrenz M."/>
            <person name="Spormann A.M."/>
            <person name="Op Den Camp H."/>
            <person name="Overmann J."/>
            <person name="Amann R."/>
            <person name="Jetten M.S.M."/>
            <person name="Mascher T."/>
            <person name="Medema M.H."/>
            <person name="Devos D.P."/>
            <person name="Kaster A.-K."/>
            <person name="Ovreas L."/>
            <person name="Rohde M."/>
            <person name="Galperin M.Y."/>
            <person name="Jogler C."/>
        </authorList>
    </citation>
    <scope>NUCLEOTIDE SEQUENCE [LARGE SCALE GENOMIC DNA]</scope>
    <source>
        <strain evidence="1 2">Pla144</strain>
    </source>
</reference>
<proteinExistence type="predicted"/>
<evidence type="ECO:0000313" key="1">
    <source>
        <dbReference type="EMBL" id="TWU25811.1"/>
    </source>
</evidence>
<evidence type="ECO:0008006" key="3">
    <source>
        <dbReference type="Google" id="ProtNLM"/>
    </source>
</evidence>
<dbReference type="Proteomes" id="UP000318437">
    <property type="component" value="Unassembled WGS sequence"/>
</dbReference>
<organism evidence="1 2">
    <name type="scientific">Bythopirellula polymerisocia</name>
    <dbReference type="NCBI Taxonomy" id="2528003"/>
    <lineage>
        <taxon>Bacteria</taxon>
        <taxon>Pseudomonadati</taxon>
        <taxon>Planctomycetota</taxon>
        <taxon>Planctomycetia</taxon>
        <taxon>Pirellulales</taxon>
        <taxon>Lacipirellulaceae</taxon>
        <taxon>Bythopirellula</taxon>
    </lineage>
</organism>
<protein>
    <recommendedName>
        <fullName evidence="3">PEP-CTERM protein-sorting domain-containing protein</fullName>
    </recommendedName>
</protein>
<keyword evidence="2" id="KW-1185">Reference proteome</keyword>
<dbReference type="AlphaFoldDB" id="A0A5C6CQS6"/>
<name>A0A5C6CQS6_9BACT</name>
<gene>
    <name evidence="1" type="ORF">Pla144_30230</name>
</gene>